<dbReference type="RefSeq" id="WP_099616456.1">
    <property type="nucleotide sequence ID" value="NZ_KZ319339.1"/>
</dbReference>
<evidence type="ECO:0000313" key="3">
    <source>
        <dbReference type="EMBL" id="PHQ26374.1"/>
    </source>
</evidence>
<protein>
    <submittedName>
        <fullName evidence="3">PEP-CTERM sorting domain-containing protein</fullName>
    </submittedName>
</protein>
<comment type="caution">
    <text evidence="3">The sequence shown here is derived from an EMBL/GenBank/DDBJ whole genome shotgun (WGS) entry which is preliminary data.</text>
</comment>
<evidence type="ECO:0000313" key="4">
    <source>
        <dbReference type="Proteomes" id="UP000229044"/>
    </source>
</evidence>
<dbReference type="OrthoDB" id="5787358at2"/>
<reference evidence="3 4" key="1">
    <citation type="submission" date="2017-09" db="EMBL/GenBank/DDBJ databases">
        <title>The draft genome sequences of Marinobacter guineae M3B.</title>
        <authorList>
            <person name="Cao J."/>
        </authorList>
    </citation>
    <scope>NUCLEOTIDE SEQUENCE [LARGE SCALE GENOMIC DNA]</scope>
    <source>
        <strain evidence="3 4">M3B</strain>
    </source>
</reference>
<feature type="signal peptide" evidence="1">
    <location>
        <begin position="1"/>
        <end position="26"/>
    </location>
</feature>
<dbReference type="EMBL" id="NTFI01000001">
    <property type="protein sequence ID" value="PHQ26374.1"/>
    <property type="molecule type" value="Genomic_DNA"/>
</dbReference>
<accession>A0A2G1VI32</accession>
<dbReference type="NCBIfam" id="TIGR02595">
    <property type="entry name" value="PEP_CTERM"/>
    <property type="match status" value="1"/>
</dbReference>
<feature type="domain" description="Ice-binding protein C-terminal" evidence="2">
    <location>
        <begin position="241"/>
        <end position="263"/>
    </location>
</feature>
<keyword evidence="1" id="KW-0732">Signal</keyword>
<dbReference type="NCBIfam" id="NF038125">
    <property type="entry name" value="PEP_CTERM_THxN"/>
    <property type="match status" value="1"/>
</dbReference>
<dbReference type="InterPro" id="IPR013424">
    <property type="entry name" value="Ice-binding_C"/>
</dbReference>
<evidence type="ECO:0000256" key="1">
    <source>
        <dbReference type="SAM" id="SignalP"/>
    </source>
</evidence>
<sequence length="269" mass="28141">MNTALKRTLLSTLVVPFALGVQSASAEMITNWGYEVNSSFTDYSATGGTGVITPSDENRKLSWGLSDPQSSVAITDVAADSGLMTNGDFVDGGVFTHTNNDLPVAGVALASFDLTSTLTLTQVAPTGDNEFTDSRTFEGFFNETLNSAPCVVVPSNPACADIFTIDNIDALNFQEDGGIFLFVSPSFIIDDYSYTVFLELEGLSRLGSDVCNAAGASDDCVGLVTQEGGATNFDTRFKITAVPEPGTLALLGLGLAGLGLSRRKKAAKA</sequence>
<dbReference type="Proteomes" id="UP000229044">
    <property type="component" value="Unassembled WGS sequence"/>
</dbReference>
<evidence type="ECO:0000259" key="2">
    <source>
        <dbReference type="Pfam" id="PF07589"/>
    </source>
</evidence>
<gene>
    <name evidence="3" type="ORF">CLH62_01895</name>
</gene>
<feature type="chain" id="PRO_5013692938" evidence="1">
    <location>
        <begin position="27"/>
        <end position="269"/>
    </location>
</feature>
<organism evidence="3 4">
    <name type="scientific">Marinobacter guineae</name>
    <dbReference type="NCBI Taxonomy" id="432303"/>
    <lineage>
        <taxon>Bacteria</taxon>
        <taxon>Pseudomonadati</taxon>
        <taxon>Pseudomonadota</taxon>
        <taxon>Gammaproteobacteria</taxon>
        <taxon>Pseudomonadales</taxon>
        <taxon>Marinobacteraceae</taxon>
        <taxon>Marinobacter</taxon>
    </lineage>
</organism>
<name>A0A2G1VI32_9GAMM</name>
<dbReference type="AlphaFoldDB" id="A0A2G1VI32"/>
<dbReference type="Pfam" id="PF07589">
    <property type="entry name" value="PEP-CTERM"/>
    <property type="match status" value="1"/>
</dbReference>
<keyword evidence="4" id="KW-1185">Reference proteome</keyword>
<proteinExistence type="predicted"/>